<protein>
    <submittedName>
        <fullName evidence="1">Uncharacterized protein</fullName>
    </submittedName>
</protein>
<reference evidence="1" key="1">
    <citation type="submission" date="2021-03" db="EMBL/GenBank/DDBJ databases">
        <title>Evolutionary priming and transition to the ectomycorrhizal habit in an iconic lineage of mushroom-forming fungi: is preadaptation a requirement?</title>
        <authorList>
            <consortium name="DOE Joint Genome Institute"/>
            <person name="Looney B.P."/>
            <person name="Miyauchi S."/>
            <person name="Morin E."/>
            <person name="Drula E."/>
            <person name="Courty P.E."/>
            <person name="Chicoki N."/>
            <person name="Fauchery L."/>
            <person name="Kohler A."/>
            <person name="Kuo A."/>
            <person name="LaButti K."/>
            <person name="Pangilinan J."/>
            <person name="Lipzen A."/>
            <person name="Riley R."/>
            <person name="Andreopoulos W."/>
            <person name="He G."/>
            <person name="Johnson J."/>
            <person name="Barry K.W."/>
            <person name="Grigoriev I.V."/>
            <person name="Nagy L."/>
            <person name="Hibbett D."/>
            <person name="Henrissat B."/>
            <person name="Matheny P.B."/>
            <person name="Labbe J."/>
            <person name="Martin A.F."/>
        </authorList>
    </citation>
    <scope>NUCLEOTIDE SEQUENCE</scope>
    <source>
        <strain evidence="1">BPL698</strain>
    </source>
</reference>
<organism evidence="1 2">
    <name type="scientific">Russula earlei</name>
    <dbReference type="NCBI Taxonomy" id="71964"/>
    <lineage>
        <taxon>Eukaryota</taxon>
        <taxon>Fungi</taxon>
        <taxon>Dikarya</taxon>
        <taxon>Basidiomycota</taxon>
        <taxon>Agaricomycotina</taxon>
        <taxon>Agaricomycetes</taxon>
        <taxon>Russulales</taxon>
        <taxon>Russulaceae</taxon>
        <taxon>Russula</taxon>
    </lineage>
</organism>
<accession>A0ACC0UD34</accession>
<dbReference type="Proteomes" id="UP001207468">
    <property type="component" value="Unassembled WGS sequence"/>
</dbReference>
<dbReference type="EMBL" id="JAGFNK010000059">
    <property type="protein sequence ID" value="KAI9509629.1"/>
    <property type="molecule type" value="Genomic_DNA"/>
</dbReference>
<evidence type="ECO:0000313" key="1">
    <source>
        <dbReference type="EMBL" id="KAI9509629.1"/>
    </source>
</evidence>
<sequence length="514" mass="58290">MSRSKAVSGQLKQQTLIGFLKPSSSKNSSLRDDRSRTNKHAVRVSSQFEFSEPSDQSDTDDGVDTIHFEPRREATSGDDDDIQPSSPTKRRRTVADVESPAAPGNGTSLSSDSDESMGSHRRVRSSTKLQRAVSRSPSTEPEPESPPKRRRLARGVRPSSPEESDDLLGEVDEADIIQSRFRDRRGRTAFQMKLDKLKKKKLGAKLSESIDEETSEADDPIVPFEGSQQDDSDRDGDNHGGEDSDNDIDDFVVQDDEAVIPDLPMAFSRHSHQDVRHDFKVVCQLFVHLAMTPMDERKTYMAEKLNGEPYFSVPFQVVNRKISGTLDSIASSVWRRDYREKLERYPDLTMTRLDFAVPHCDACHLGGRQSTRVGYLKGIPYDKLSFEPIIDESDSEDCEDEISCVTSLTLGRFCAARTQVFHRLSHWKYHLFRTLSEEVDLVQQPRKKRPYNRLAYAKNLPPPEDTSDPDDVMEWLDRRGTVSAEWQRLNEVLERASTLDAHVGKKEDDIDLDL</sequence>
<evidence type="ECO:0000313" key="2">
    <source>
        <dbReference type="Proteomes" id="UP001207468"/>
    </source>
</evidence>
<proteinExistence type="predicted"/>
<gene>
    <name evidence="1" type="ORF">F5148DRAFT_1012019</name>
</gene>
<name>A0ACC0UD34_9AGAM</name>
<comment type="caution">
    <text evidence="1">The sequence shown here is derived from an EMBL/GenBank/DDBJ whole genome shotgun (WGS) entry which is preliminary data.</text>
</comment>
<keyword evidence="2" id="KW-1185">Reference proteome</keyword>